<keyword evidence="3" id="KW-1133">Transmembrane helix</keyword>
<protein>
    <submittedName>
        <fullName evidence="4">Uncharacterized protein</fullName>
    </submittedName>
</protein>
<keyword evidence="3" id="KW-0472">Membrane</keyword>
<keyword evidence="5" id="KW-1185">Reference proteome</keyword>
<dbReference type="KEGG" id="msto:MSTO_44640"/>
<dbReference type="AlphaFoldDB" id="A0A7I7QDC1"/>
<keyword evidence="3" id="KW-0812">Transmembrane</keyword>
<gene>
    <name evidence="4" type="ORF">MSTO_44640</name>
</gene>
<evidence type="ECO:0000256" key="3">
    <source>
        <dbReference type="SAM" id="Phobius"/>
    </source>
</evidence>
<feature type="transmembrane region" description="Helical" evidence="3">
    <location>
        <begin position="63"/>
        <end position="83"/>
    </location>
</feature>
<organism evidence="4 5">
    <name type="scientific">Mycobacterium stomatepiae</name>
    <dbReference type="NCBI Taxonomy" id="470076"/>
    <lineage>
        <taxon>Bacteria</taxon>
        <taxon>Bacillati</taxon>
        <taxon>Actinomycetota</taxon>
        <taxon>Actinomycetes</taxon>
        <taxon>Mycobacteriales</taxon>
        <taxon>Mycobacteriaceae</taxon>
        <taxon>Mycobacterium</taxon>
        <taxon>Mycobacterium simiae complex</taxon>
    </lineage>
</organism>
<feature type="compositionally biased region" description="Basic and acidic residues" evidence="2">
    <location>
        <begin position="201"/>
        <end position="213"/>
    </location>
</feature>
<dbReference type="Proteomes" id="UP000467130">
    <property type="component" value="Chromosome"/>
</dbReference>
<evidence type="ECO:0000256" key="1">
    <source>
        <dbReference type="SAM" id="Coils"/>
    </source>
</evidence>
<keyword evidence="1" id="KW-0175">Coiled coil</keyword>
<dbReference type="EMBL" id="AP022587">
    <property type="protein sequence ID" value="BBY24259.1"/>
    <property type="molecule type" value="Genomic_DNA"/>
</dbReference>
<proteinExistence type="predicted"/>
<reference evidence="4 5" key="1">
    <citation type="journal article" date="2019" name="Emerg. Microbes Infect.">
        <title>Comprehensive subspecies identification of 175 nontuberculous mycobacteria species based on 7547 genomic profiles.</title>
        <authorList>
            <person name="Matsumoto Y."/>
            <person name="Kinjo T."/>
            <person name="Motooka D."/>
            <person name="Nabeya D."/>
            <person name="Jung N."/>
            <person name="Uechi K."/>
            <person name="Horii T."/>
            <person name="Iida T."/>
            <person name="Fujita J."/>
            <person name="Nakamura S."/>
        </authorList>
    </citation>
    <scope>NUCLEOTIDE SEQUENCE [LARGE SCALE GENOMIC DNA]</scope>
    <source>
        <strain evidence="4 5">JCM 17783</strain>
    </source>
</reference>
<evidence type="ECO:0000313" key="5">
    <source>
        <dbReference type="Proteomes" id="UP000467130"/>
    </source>
</evidence>
<evidence type="ECO:0000313" key="4">
    <source>
        <dbReference type="EMBL" id="BBY24259.1"/>
    </source>
</evidence>
<feature type="compositionally biased region" description="Basic and acidic residues" evidence="2">
    <location>
        <begin position="155"/>
        <end position="192"/>
    </location>
</feature>
<feature type="coiled-coil region" evidence="1">
    <location>
        <begin position="110"/>
        <end position="137"/>
    </location>
</feature>
<feature type="region of interest" description="Disordered" evidence="2">
    <location>
        <begin position="138"/>
        <end position="213"/>
    </location>
</feature>
<sequence length="213" mass="23505">MAKYIAKIPRSQTFVPPPNNISTRFRGNASVVLYVSNMGNREGTGCSQSHHTDTEPLMTHNTLWIVIALVATLVLIAAVIVAVSATRRRRHRQAEQIREHARLESAKVERREALAQETAAKARAAQAEAEVKAAEAARLAEHAAEHQSEAAASREQLRERWDHADRIDPRTGKKGRDDEAPAEDSDKARSAESLDAATDVEAVRQETYRGTRG</sequence>
<feature type="compositionally biased region" description="Basic and acidic residues" evidence="2">
    <location>
        <begin position="138"/>
        <end position="148"/>
    </location>
</feature>
<name>A0A7I7QDC1_9MYCO</name>
<accession>A0A7I7QDC1</accession>
<evidence type="ECO:0000256" key="2">
    <source>
        <dbReference type="SAM" id="MobiDB-lite"/>
    </source>
</evidence>